<keyword evidence="1" id="KW-0472">Membrane</keyword>
<keyword evidence="1" id="KW-0812">Transmembrane</keyword>
<dbReference type="InterPro" id="IPR006976">
    <property type="entry name" value="VanZ-like"/>
</dbReference>
<feature type="transmembrane region" description="Helical" evidence="1">
    <location>
        <begin position="143"/>
        <end position="164"/>
    </location>
</feature>
<dbReference type="PANTHER" id="PTHR36834:SF1">
    <property type="entry name" value="INTEGRAL MEMBRANE PROTEIN"/>
    <property type="match status" value="1"/>
</dbReference>
<accession>A0ABQ3KH89</accession>
<feature type="domain" description="VanZ-like" evidence="2">
    <location>
        <begin position="89"/>
        <end position="221"/>
    </location>
</feature>
<protein>
    <submittedName>
        <fullName evidence="3">VanZ family protein</fullName>
    </submittedName>
</protein>
<evidence type="ECO:0000256" key="1">
    <source>
        <dbReference type="SAM" id="Phobius"/>
    </source>
</evidence>
<dbReference type="Pfam" id="PF04892">
    <property type="entry name" value="VanZ"/>
    <property type="match status" value="1"/>
</dbReference>
<comment type="caution">
    <text evidence="3">The sequence shown here is derived from an EMBL/GenBank/DDBJ whole genome shotgun (WGS) entry which is preliminary data.</text>
</comment>
<dbReference type="PANTHER" id="PTHR36834">
    <property type="entry name" value="MEMBRANE PROTEIN-RELATED"/>
    <property type="match status" value="1"/>
</dbReference>
<evidence type="ECO:0000313" key="4">
    <source>
        <dbReference type="Proteomes" id="UP000649955"/>
    </source>
</evidence>
<evidence type="ECO:0000313" key="3">
    <source>
        <dbReference type="EMBL" id="GHG23478.1"/>
    </source>
</evidence>
<name>A0ABQ3KH89_9PSEU</name>
<sequence length="247" mass="27181">MTSITREPSIGRTRVGRVAEGAGLIDRSGAPAKIHNVDDMTNAQLTALQYGFIAFLALWAVVLVPQLITQLARHGGLRWRGIATTAAVLLYGCMTLAVVFLPLPGPGTRRLAQTVQLHPFQWIADIHTELLKHGGQWFMTQTFQQACLNVLLFVPLGVFARILWRRGLTGTALIGFTASLFIEVTQLTANFGTAPYVYRIFDVDDLMNNTAGAMVGWVFGALLLTLRRSTVDVQPARSERVDFAETR</sequence>
<feature type="transmembrane region" description="Helical" evidence="1">
    <location>
        <begin position="209"/>
        <end position="226"/>
    </location>
</feature>
<gene>
    <name evidence="3" type="ORF">GCM10017567_48150</name>
</gene>
<feature type="transmembrane region" description="Helical" evidence="1">
    <location>
        <begin position="81"/>
        <end position="101"/>
    </location>
</feature>
<proteinExistence type="predicted"/>
<keyword evidence="1" id="KW-1133">Transmembrane helix</keyword>
<dbReference type="InterPro" id="IPR053150">
    <property type="entry name" value="Teicoplanin_resist-assoc"/>
</dbReference>
<reference evidence="4" key="1">
    <citation type="journal article" date="2019" name="Int. J. Syst. Evol. Microbiol.">
        <title>The Global Catalogue of Microorganisms (GCM) 10K type strain sequencing project: providing services to taxonomists for standard genome sequencing and annotation.</title>
        <authorList>
            <consortium name="The Broad Institute Genomics Platform"/>
            <consortium name="The Broad Institute Genome Sequencing Center for Infectious Disease"/>
            <person name="Wu L."/>
            <person name="Ma J."/>
        </authorList>
    </citation>
    <scope>NUCLEOTIDE SEQUENCE [LARGE SCALE GENOMIC DNA]</scope>
    <source>
        <strain evidence="4">CGMCC 4.7680</strain>
    </source>
</reference>
<feature type="transmembrane region" description="Helical" evidence="1">
    <location>
        <begin position="171"/>
        <end position="189"/>
    </location>
</feature>
<keyword evidence="4" id="KW-1185">Reference proteome</keyword>
<evidence type="ECO:0000259" key="2">
    <source>
        <dbReference type="Pfam" id="PF04892"/>
    </source>
</evidence>
<organism evidence="3 4">
    <name type="scientific">Amycolatopsis bullii</name>
    <dbReference type="NCBI Taxonomy" id="941987"/>
    <lineage>
        <taxon>Bacteria</taxon>
        <taxon>Bacillati</taxon>
        <taxon>Actinomycetota</taxon>
        <taxon>Actinomycetes</taxon>
        <taxon>Pseudonocardiales</taxon>
        <taxon>Pseudonocardiaceae</taxon>
        <taxon>Amycolatopsis</taxon>
    </lineage>
</organism>
<dbReference type="Proteomes" id="UP000649955">
    <property type="component" value="Unassembled WGS sequence"/>
</dbReference>
<feature type="transmembrane region" description="Helical" evidence="1">
    <location>
        <begin position="47"/>
        <end position="69"/>
    </location>
</feature>
<dbReference type="EMBL" id="BNAW01000022">
    <property type="protein sequence ID" value="GHG23478.1"/>
    <property type="molecule type" value="Genomic_DNA"/>
</dbReference>